<evidence type="ECO:0000313" key="4">
    <source>
        <dbReference type="Proteomes" id="UP000766595"/>
    </source>
</evidence>
<dbReference type="Pfam" id="PF08327">
    <property type="entry name" value="AHSA1"/>
    <property type="match status" value="2"/>
</dbReference>
<dbReference type="SUPFAM" id="SSF55961">
    <property type="entry name" value="Bet v1-like"/>
    <property type="match status" value="2"/>
</dbReference>
<sequence>MSGRFATLSFERSVAAPVSALWAAWTAPAARALWAAPAASVTIEWLEADTRVGGREVSLCKITGEPAIRCEVRWLVLQAEARSVNSEALSVDGVPQSAALVTADLTPAGDGSRIAVTVQLSSLAEDMEAGYRQGFGAGMDNLADVAARTMVLRRVIQAPRAVVWGAWMNPETLPLWWGPDGFSCRTQRIDLRAGGEWVFDMIAADGTVYPNHHRYGEVRPLDGFAYTLHWGENGPKHADAWASFEEQDGATVVTLGMVFNTAAEFREAKGFGAETLGLQTLGKLARFVGAT</sequence>
<dbReference type="RefSeq" id="WP_261968471.1">
    <property type="nucleotide sequence ID" value="NZ_JAHHZF010000004.1"/>
</dbReference>
<proteinExistence type="inferred from homology"/>
<name>A0A947D7Z5_9HYPH</name>
<gene>
    <name evidence="3" type="ORF">KL771_10415</name>
</gene>
<dbReference type="Proteomes" id="UP000766595">
    <property type="component" value="Unassembled WGS sequence"/>
</dbReference>
<evidence type="ECO:0000313" key="3">
    <source>
        <dbReference type="EMBL" id="MBT9289872.1"/>
    </source>
</evidence>
<protein>
    <submittedName>
        <fullName evidence="3">SRPBCC domain-containing protein</fullName>
    </submittedName>
</protein>
<evidence type="ECO:0000259" key="2">
    <source>
        <dbReference type="Pfam" id="PF08327"/>
    </source>
</evidence>
<dbReference type="EMBL" id="JAHHZF010000004">
    <property type="protein sequence ID" value="MBT9289872.1"/>
    <property type="molecule type" value="Genomic_DNA"/>
</dbReference>
<feature type="domain" description="Activator of Hsp90 ATPase homologue 1/2-like C-terminal" evidence="2">
    <location>
        <begin position="158"/>
        <end position="284"/>
    </location>
</feature>
<comment type="caution">
    <text evidence="3">The sequence shown here is derived from an EMBL/GenBank/DDBJ whole genome shotgun (WGS) entry which is preliminary data.</text>
</comment>
<dbReference type="Gene3D" id="3.30.530.20">
    <property type="match status" value="2"/>
</dbReference>
<organism evidence="3 4">
    <name type="scientific">Prosthecodimorpha staleyi</name>
    <dbReference type="NCBI Taxonomy" id="2840188"/>
    <lineage>
        <taxon>Bacteria</taxon>
        <taxon>Pseudomonadati</taxon>
        <taxon>Pseudomonadota</taxon>
        <taxon>Alphaproteobacteria</taxon>
        <taxon>Hyphomicrobiales</taxon>
        <taxon>Ancalomicrobiaceae</taxon>
        <taxon>Prosthecodimorpha</taxon>
    </lineage>
</organism>
<dbReference type="InterPro" id="IPR013538">
    <property type="entry name" value="ASHA1/2-like_C"/>
</dbReference>
<accession>A0A947D7Z5</accession>
<reference evidence="3 4" key="1">
    <citation type="submission" date="2021-06" db="EMBL/GenBank/DDBJ databases">
        <authorList>
            <person name="Grouzdev D.S."/>
            <person name="Koziaeva V."/>
        </authorList>
    </citation>
    <scope>NUCLEOTIDE SEQUENCE [LARGE SCALE GENOMIC DNA]</scope>
    <source>
        <strain evidence="3 4">22</strain>
    </source>
</reference>
<evidence type="ECO:0000256" key="1">
    <source>
        <dbReference type="ARBA" id="ARBA00006817"/>
    </source>
</evidence>
<feature type="domain" description="Activator of Hsp90 ATPase homologue 1/2-like C-terminal" evidence="2">
    <location>
        <begin position="16"/>
        <end position="145"/>
    </location>
</feature>
<comment type="similarity">
    <text evidence="1">Belongs to the AHA1 family.</text>
</comment>
<dbReference type="InterPro" id="IPR023393">
    <property type="entry name" value="START-like_dom_sf"/>
</dbReference>
<dbReference type="AlphaFoldDB" id="A0A947D7Z5"/>
<keyword evidence="4" id="KW-1185">Reference proteome</keyword>